<comment type="caution">
    <text evidence="1">The sequence shown here is derived from an EMBL/GenBank/DDBJ whole genome shotgun (WGS) entry which is preliminary data.</text>
</comment>
<name>A0AA44ENV8_9HYPH</name>
<accession>A0AA44ENV8</accession>
<keyword evidence="2" id="KW-1185">Reference proteome</keyword>
<dbReference type="RefSeq" id="WP_172874098.1">
    <property type="nucleotide sequence ID" value="NZ_JABRWL010000006.1"/>
</dbReference>
<organism evidence="1 2">
    <name type="scientific">Agrobacterium pusense</name>
    <dbReference type="NCBI Taxonomy" id="648995"/>
    <lineage>
        <taxon>Bacteria</taxon>
        <taxon>Pseudomonadati</taxon>
        <taxon>Pseudomonadota</taxon>
        <taxon>Alphaproteobacteria</taxon>
        <taxon>Hyphomicrobiales</taxon>
        <taxon>Rhizobiaceae</taxon>
        <taxon>Rhizobium/Agrobacterium group</taxon>
        <taxon>Agrobacterium</taxon>
    </lineage>
</organism>
<evidence type="ECO:0000313" key="2">
    <source>
        <dbReference type="Proteomes" id="UP001155820"/>
    </source>
</evidence>
<dbReference type="AlphaFoldDB" id="A0AA44ENV8"/>
<proteinExistence type="predicted"/>
<dbReference type="Proteomes" id="UP001155820">
    <property type="component" value="Unassembled WGS sequence"/>
</dbReference>
<sequence length="93" mass="10423">MSNIIDFPSPRRVEISYGQMVRAFVCDQNGWRPDYIPGSHHFFVEAIEPDSIVVMWSGCSYEEAIRQAHELGPEFGPVIDQVVTTPTDPRGAA</sequence>
<gene>
    <name evidence="1" type="ORF">FOB26_21620</name>
</gene>
<evidence type="ECO:0000313" key="1">
    <source>
        <dbReference type="EMBL" id="NRF21658.1"/>
    </source>
</evidence>
<reference evidence="1" key="1">
    <citation type="submission" date="2019-07" db="EMBL/GenBank/DDBJ databases">
        <title>FDA dAtabase for Regulatory Grade micrObial Sequences (FDA-ARGOS): Supporting development and validation of Infectious Disease Dx tests.</title>
        <authorList>
            <person name="Bachman M."/>
            <person name="Young C."/>
            <person name="Tallon L."/>
            <person name="Sadzewicz L."/>
            <person name="Vavikolanu K."/>
            <person name="Mehta A."/>
            <person name="Aluvathingal J."/>
            <person name="Nadendla S."/>
            <person name="Nandy P."/>
            <person name="Geyer C."/>
            <person name="Yan Y."/>
            <person name="Sichtig H."/>
        </authorList>
    </citation>
    <scope>NUCLEOTIDE SEQUENCE</scope>
    <source>
        <strain evidence="1">FDAARGOS_618</strain>
    </source>
</reference>
<dbReference type="EMBL" id="JABRWM010000006">
    <property type="protein sequence ID" value="NRF21658.1"/>
    <property type="molecule type" value="Genomic_DNA"/>
</dbReference>
<protein>
    <submittedName>
        <fullName evidence="1">Uncharacterized protein</fullName>
    </submittedName>
</protein>